<proteinExistence type="predicted"/>
<dbReference type="GO" id="GO:0046872">
    <property type="term" value="F:metal ion binding"/>
    <property type="evidence" value="ECO:0007669"/>
    <property type="project" value="InterPro"/>
</dbReference>
<dbReference type="SUPFAM" id="SSF56059">
    <property type="entry name" value="Glutathione synthetase ATP-binding domain-like"/>
    <property type="match status" value="1"/>
</dbReference>
<dbReference type="Gene3D" id="3.30.1490.20">
    <property type="entry name" value="ATP-grasp fold, A domain"/>
    <property type="match status" value="1"/>
</dbReference>
<dbReference type="GO" id="GO:0005524">
    <property type="term" value="F:ATP binding"/>
    <property type="evidence" value="ECO:0007669"/>
    <property type="project" value="UniProtKB-UniRule"/>
</dbReference>
<dbReference type="AlphaFoldDB" id="A0A4S1CMX2"/>
<keyword evidence="1" id="KW-0547">Nucleotide-binding</keyword>
<keyword evidence="4" id="KW-1185">Reference proteome</keyword>
<dbReference type="PANTHER" id="PTHR21621:SF0">
    <property type="entry name" value="BETA-CITRYLGLUTAMATE SYNTHASE B-RELATED"/>
    <property type="match status" value="1"/>
</dbReference>
<dbReference type="Proteomes" id="UP000306416">
    <property type="component" value="Unassembled WGS sequence"/>
</dbReference>
<dbReference type="InterPro" id="IPR011761">
    <property type="entry name" value="ATP-grasp"/>
</dbReference>
<reference evidence="3 4" key="1">
    <citation type="submission" date="2019-04" db="EMBL/GenBank/DDBJ databases">
        <title>Geobacter oryzae sp. nov., ferric-reducing bacteria isolated from paddy soil.</title>
        <authorList>
            <person name="Xu Z."/>
            <person name="Masuda Y."/>
            <person name="Itoh H."/>
            <person name="Senoo K."/>
        </authorList>
    </citation>
    <scope>NUCLEOTIDE SEQUENCE [LARGE SCALE GENOMIC DNA]</scope>
    <source>
        <strain evidence="3 4">Red111</strain>
    </source>
</reference>
<dbReference type="Gene3D" id="3.30.470.20">
    <property type="entry name" value="ATP-grasp fold, B domain"/>
    <property type="match status" value="1"/>
</dbReference>
<name>A0A4S1CMX2_9BACT</name>
<dbReference type="GO" id="GO:0009432">
    <property type="term" value="P:SOS response"/>
    <property type="evidence" value="ECO:0007669"/>
    <property type="project" value="TreeGrafter"/>
</dbReference>
<gene>
    <name evidence="3" type="ORF">E4633_07000</name>
</gene>
<dbReference type="GO" id="GO:0018169">
    <property type="term" value="F:ribosomal S6-glutamic acid ligase activity"/>
    <property type="evidence" value="ECO:0007669"/>
    <property type="project" value="TreeGrafter"/>
</dbReference>
<feature type="domain" description="ATP-grasp" evidence="2">
    <location>
        <begin position="96"/>
        <end position="151"/>
    </location>
</feature>
<accession>A0A4S1CMX2</accession>
<dbReference type="PROSITE" id="PS50975">
    <property type="entry name" value="ATP_GRASP"/>
    <property type="match status" value="1"/>
</dbReference>
<dbReference type="InterPro" id="IPR013815">
    <property type="entry name" value="ATP_grasp_subdomain_1"/>
</dbReference>
<comment type="caution">
    <text evidence="3">The sequence shown here is derived from an EMBL/GenBank/DDBJ whole genome shotgun (WGS) entry which is preliminary data.</text>
</comment>
<evidence type="ECO:0000313" key="4">
    <source>
        <dbReference type="Proteomes" id="UP000306416"/>
    </source>
</evidence>
<dbReference type="EMBL" id="SRSC01000001">
    <property type="protein sequence ID" value="TGU75188.1"/>
    <property type="molecule type" value="Genomic_DNA"/>
</dbReference>
<organism evidence="3 4">
    <name type="scientific">Geomonas terrae</name>
    <dbReference type="NCBI Taxonomy" id="2562681"/>
    <lineage>
        <taxon>Bacteria</taxon>
        <taxon>Pseudomonadati</taxon>
        <taxon>Thermodesulfobacteriota</taxon>
        <taxon>Desulfuromonadia</taxon>
        <taxon>Geobacterales</taxon>
        <taxon>Geobacteraceae</taxon>
        <taxon>Geomonas</taxon>
    </lineage>
</organism>
<sequence length="351" mass="40588">MLIGIHPDHVWGTSFSDKWIPFLKTLDVEVKILDLLRQDALDQVKGCDGVMWRWAHRAQDKQSAKMILYVIEQYLKLPVFPDNGTAWHFDEKVAQKYLLQALDVPLPEQWVFWSHEEASEWARSQAKYPVVFKLSVGAGASSVAKVDSCAEAEPFIDRMFKRGIFPMTMNEFRPRIIPASRREAKNALHRFTDTFGYMMLNQYPRLDAEWWKPEKGYALFQEFLPGNDYDTRITVIGDRAFGFRRYNRPNDFRASGSGNIDYDPAGIDLEMVKIAFETSRGAGFSCMAYDFLYRDSKPVVCEISYTFADHAIHSCPGHWDGNLNWHEGQMWPEDAQIIDFVETIRRGRTAS</sequence>
<evidence type="ECO:0000256" key="1">
    <source>
        <dbReference type="PROSITE-ProRule" id="PRU00409"/>
    </source>
</evidence>
<keyword evidence="1" id="KW-0067">ATP-binding</keyword>
<evidence type="ECO:0000259" key="2">
    <source>
        <dbReference type="PROSITE" id="PS50975"/>
    </source>
</evidence>
<dbReference type="RefSeq" id="WP_135869492.1">
    <property type="nucleotide sequence ID" value="NZ_SRSC01000001.1"/>
</dbReference>
<dbReference type="GO" id="GO:0005737">
    <property type="term" value="C:cytoplasm"/>
    <property type="evidence" value="ECO:0007669"/>
    <property type="project" value="TreeGrafter"/>
</dbReference>
<protein>
    <recommendedName>
        <fullName evidence="2">ATP-grasp domain-containing protein</fullName>
    </recommendedName>
</protein>
<dbReference type="PANTHER" id="PTHR21621">
    <property type="entry name" value="RIBOSOMAL PROTEIN S6 MODIFICATION PROTEIN"/>
    <property type="match status" value="1"/>
</dbReference>
<evidence type="ECO:0000313" key="3">
    <source>
        <dbReference type="EMBL" id="TGU75188.1"/>
    </source>
</evidence>